<organism evidence="1 2">
    <name type="scientific">Coemansia helicoidea</name>
    <dbReference type="NCBI Taxonomy" id="1286919"/>
    <lineage>
        <taxon>Eukaryota</taxon>
        <taxon>Fungi</taxon>
        <taxon>Fungi incertae sedis</taxon>
        <taxon>Zoopagomycota</taxon>
        <taxon>Kickxellomycotina</taxon>
        <taxon>Kickxellomycetes</taxon>
        <taxon>Kickxellales</taxon>
        <taxon>Kickxellaceae</taxon>
        <taxon>Coemansia</taxon>
    </lineage>
</organism>
<evidence type="ECO:0000313" key="2">
    <source>
        <dbReference type="Proteomes" id="UP001140087"/>
    </source>
</evidence>
<comment type="caution">
    <text evidence="1">The sequence shown here is derived from an EMBL/GenBank/DDBJ whole genome shotgun (WGS) entry which is preliminary data.</text>
</comment>
<sequence>MAGAGRLALLLAGTLWALAGPGAGSGWARAADVATKDLAQSKGGILIRGGNQTSCELGVLDSRAAFVSADCLVFSGSYVDARTKYEVLLDTGINNKTARFNVTKISVHPSYVPATKANNIALLQFNAKGKITFTNQSAIGRYAWKELVYVRRVLRDQKANTWNEPAIRTQANGSNPACAAMLPLYAANGADFICDGTLTPAASGSSSACSVPYAMVYASVKDRLYQAGLLSHAALKGGKNLCTSNQTRTYFTAFANYLTFAEITLNRTVRFVAPTGGATPQSDPYYAMRQPAGALPAGVTLAGGDYYRYIPSKPPPAPARPPSQGLSKRHIIVIACCVGVGVPVLVIAAFFVARWYRGHKKRTRDPYRENARRRMLIHDLGGASLPPTGDNKAPLPDPKPPGYLNRPIDPGTASGGLRAVGHDAGDGV</sequence>
<name>A0ACC1KZT4_9FUNG</name>
<keyword evidence="2" id="KW-1185">Reference proteome</keyword>
<proteinExistence type="predicted"/>
<accession>A0ACC1KZT4</accession>
<reference evidence="1" key="1">
    <citation type="submission" date="2022-07" db="EMBL/GenBank/DDBJ databases">
        <title>Phylogenomic reconstructions and comparative analyses of Kickxellomycotina fungi.</title>
        <authorList>
            <person name="Reynolds N.K."/>
            <person name="Stajich J.E."/>
            <person name="Barry K."/>
            <person name="Grigoriev I.V."/>
            <person name="Crous P."/>
            <person name="Smith M.E."/>
        </authorList>
    </citation>
    <scope>NUCLEOTIDE SEQUENCE</scope>
    <source>
        <strain evidence="1">BCRC 34780</strain>
    </source>
</reference>
<evidence type="ECO:0000313" key="1">
    <source>
        <dbReference type="EMBL" id="KAJ2798012.1"/>
    </source>
</evidence>
<protein>
    <submittedName>
        <fullName evidence="1">Uncharacterized protein</fullName>
    </submittedName>
</protein>
<gene>
    <name evidence="1" type="ORF">H4R21_004096</name>
</gene>
<dbReference type="Proteomes" id="UP001140087">
    <property type="component" value="Unassembled WGS sequence"/>
</dbReference>
<dbReference type="EMBL" id="JANBUN010001467">
    <property type="protein sequence ID" value="KAJ2798012.1"/>
    <property type="molecule type" value="Genomic_DNA"/>
</dbReference>